<dbReference type="Pfam" id="PF03372">
    <property type="entry name" value="Exo_endo_phos"/>
    <property type="match status" value="1"/>
</dbReference>
<dbReference type="InterPro" id="IPR043502">
    <property type="entry name" value="DNA/RNA_pol_sf"/>
</dbReference>
<dbReference type="InterPro" id="IPR005135">
    <property type="entry name" value="Endo/exonuclease/phosphatase"/>
</dbReference>
<dbReference type="GO" id="GO:0006281">
    <property type="term" value="P:DNA repair"/>
    <property type="evidence" value="ECO:0007669"/>
    <property type="project" value="InterPro"/>
</dbReference>
<dbReference type="Pfam" id="PF00078">
    <property type="entry name" value="RVT_1"/>
    <property type="match status" value="1"/>
</dbReference>
<evidence type="ECO:0000313" key="3">
    <source>
        <dbReference type="EMBL" id="SPC87437.1"/>
    </source>
</evidence>
<dbReference type="SUPFAM" id="SSF56672">
    <property type="entry name" value="DNA/RNA polymerases"/>
    <property type="match status" value="1"/>
</dbReference>
<dbReference type="GO" id="GO:0004519">
    <property type="term" value="F:endonuclease activity"/>
    <property type="evidence" value="ECO:0007669"/>
    <property type="project" value="InterPro"/>
</dbReference>
<dbReference type="InterPro" id="IPR020847">
    <property type="entry name" value="AP_endonuclease_F1_BS"/>
</dbReference>
<gene>
    <name evidence="3" type="ORF">FSB_LOCUS15319</name>
</gene>
<dbReference type="Gene3D" id="3.60.10.10">
    <property type="entry name" value="Endonuclease/exonuclease/phosphatase"/>
    <property type="match status" value="1"/>
</dbReference>
<dbReference type="PROSITE" id="PS00726">
    <property type="entry name" value="AP_NUCLEASE_F1_1"/>
    <property type="match status" value="1"/>
</dbReference>
<organism evidence="3">
    <name type="scientific">Fagus sylvatica</name>
    <name type="common">Beechnut</name>
    <dbReference type="NCBI Taxonomy" id="28930"/>
    <lineage>
        <taxon>Eukaryota</taxon>
        <taxon>Viridiplantae</taxon>
        <taxon>Streptophyta</taxon>
        <taxon>Embryophyta</taxon>
        <taxon>Tracheophyta</taxon>
        <taxon>Spermatophyta</taxon>
        <taxon>Magnoliopsida</taxon>
        <taxon>eudicotyledons</taxon>
        <taxon>Gunneridae</taxon>
        <taxon>Pentapetalae</taxon>
        <taxon>rosids</taxon>
        <taxon>fabids</taxon>
        <taxon>Fagales</taxon>
        <taxon>Fagaceae</taxon>
        <taxon>Fagus</taxon>
    </lineage>
</organism>
<sequence>MPELKDGRRVLIPLSLIRSVPSCMEEKEEGELTTPLALGYEGQGSKPEDPTPHGWCESGSEVEGDDDEDVSVVWEESMHFSARSNETSEAPILGVNDWGGGGGSSKVSMGPGNTKGVWFSAGSIFRGVEEELTQLLQNIEGRRNQNLTKGEARPKLLKSVGKGSRELKNLVCTVNYEAGSAKNKGQTTASSESFQTLGADIICLQETKLDLISRGIVRSLWGLPYVDWLYCGSDGASGGVVVMWDTRVIEKIDEAVGHFSVSCKFCFVFNHHEWVFSGVYGPQTVRDGLLMWEELAGLHSWWGSPWCIRGDFNVVRFSSERVGGQFFSPAIEREAMSRLDRFLFSPDWEDKFPCIVQRKMPRLMSDHFPITLECGQFQKCRRHFRFENMWLRAEGFLDHVRQWWASYQFNGTPSFILANKLKTLKADLKKWNSETFGNVGIKKTKLMVVYGRCGMETKAGWAWFFCISAEDAEWLDRPFDDEEVVGVLKGFNGDKTPGPNSFPMAFFQFYWEILRTDILEVIHCFHFMGTFEKSMNATLLTLSLKKNEAVEVKDFKPISLVAGIYKILSKLLANCLKTMLPKLVSDSQNAFVQRRQILDSVLIANEILDCRLKQGLPGVLCKLDIEKAYDHVSWDFLIYLLRRCGFSRQWCNWIWYRISTVRFSILVNGSPQGFFASSRGIRQGDPLSPLLFVIVMETLSRMIDRAITSGYISGFSVGPMEGNTLMVSHLLFADDTLIFCTTDQCQLEYLQYVFTWFEAASGLKIN</sequence>
<dbReference type="InterPro" id="IPR036691">
    <property type="entry name" value="Endo/exonu/phosph_ase_sf"/>
</dbReference>
<dbReference type="PROSITE" id="PS50878">
    <property type="entry name" value="RT_POL"/>
    <property type="match status" value="1"/>
</dbReference>
<dbReference type="InterPro" id="IPR052343">
    <property type="entry name" value="Retrotransposon-Effector_Assoc"/>
</dbReference>
<dbReference type="CDD" id="cd01650">
    <property type="entry name" value="RT_nLTR_like"/>
    <property type="match status" value="1"/>
</dbReference>
<evidence type="ECO:0000259" key="2">
    <source>
        <dbReference type="PROSITE" id="PS50878"/>
    </source>
</evidence>
<accession>A0A2N9F942</accession>
<dbReference type="GO" id="GO:0003677">
    <property type="term" value="F:DNA binding"/>
    <property type="evidence" value="ECO:0007669"/>
    <property type="project" value="InterPro"/>
</dbReference>
<dbReference type="SUPFAM" id="SSF56219">
    <property type="entry name" value="DNase I-like"/>
    <property type="match status" value="1"/>
</dbReference>
<protein>
    <recommendedName>
        <fullName evidence="2">Reverse transcriptase domain-containing protein</fullName>
    </recommendedName>
</protein>
<feature type="region of interest" description="Disordered" evidence="1">
    <location>
        <begin position="25"/>
        <end position="68"/>
    </location>
</feature>
<dbReference type="AlphaFoldDB" id="A0A2N9F942"/>
<dbReference type="PANTHER" id="PTHR46890">
    <property type="entry name" value="NON-LTR RETROLELEMENT REVERSE TRANSCRIPTASE-LIKE PROTEIN-RELATED"/>
    <property type="match status" value="1"/>
</dbReference>
<name>A0A2N9F942_FAGSY</name>
<feature type="domain" description="Reverse transcriptase" evidence="2">
    <location>
        <begin position="524"/>
        <end position="766"/>
    </location>
</feature>
<proteinExistence type="predicted"/>
<dbReference type="PANTHER" id="PTHR46890:SF50">
    <property type="entry name" value="RNA-DIRECTED DNA POLYMERASE, EUKARYOTA, REVERSE TRANSCRIPTASE ZINC-BINDING DOMAIN PROTEIN-RELATED"/>
    <property type="match status" value="1"/>
</dbReference>
<dbReference type="EMBL" id="OIVN01000922">
    <property type="protein sequence ID" value="SPC87437.1"/>
    <property type="molecule type" value="Genomic_DNA"/>
</dbReference>
<evidence type="ECO:0000256" key="1">
    <source>
        <dbReference type="SAM" id="MobiDB-lite"/>
    </source>
</evidence>
<reference evidence="3" key="1">
    <citation type="submission" date="2018-02" db="EMBL/GenBank/DDBJ databases">
        <authorList>
            <person name="Cohen D.B."/>
            <person name="Kent A.D."/>
        </authorList>
    </citation>
    <scope>NUCLEOTIDE SEQUENCE</scope>
</reference>
<dbReference type="InterPro" id="IPR000477">
    <property type="entry name" value="RT_dom"/>
</dbReference>